<evidence type="ECO:0008006" key="4">
    <source>
        <dbReference type="Google" id="ProtNLM"/>
    </source>
</evidence>
<keyword evidence="1" id="KW-0472">Membrane</keyword>
<dbReference type="Pfam" id="PF04976">
    <property type="entry name" value="DmsC"/>
    <property type="match status" value="1"/>
</dbReference>
<keyword evidence="1" id="KW-1133">Transmembrane helix</keyword>
<feature type="transmembrane region" description="Helical" evidence="1">
    <location>
        <begin position="140"/>
        <end position="160"/>
    </location>
</feature>
<protein>
    <recommendedName>
        <fullName evidence="4">Anaerobic dimethyl sulfoxide reductase chain C</fullName>
    </recommendedName>
</protein>
<feature type="transmembrane region" description="Helical" evidence="1">
    <location>
        <begin position="172"/>
        <end position="193"/>
    </location>
</feature>
<dbReference type="EMBL" id="CP155571">
    <property type="protein sequence ID" value="XFO74590.1"/>
    <property type="molecule type" value="Genomic_DNA"/>
</dbReference>
<feature type="transmembrane region" description="Helical" evidence="1">
    <location>
        <begin position="78"/>
        <end position="96"/>
    </location>
</feature>
<feature type="transmembrane region" description="Helical" evidence="1">
    <location>
        <begin position="213"/>
        <end position="232"/>
    </location>
</feature>
<sequence length="274" mass="29909">MGNELPLVVFTVLSQLAVGILIMSQIVGERIARNKKRLYAWALGITAVSMLVAMSHLGDPIGAYRALANAGSSWLSRENIFLGAFLLCVVVMVLKVRRDETAAIGKLGWIGAILGLCAVISTGNVYYYSSIPAWTSLYTYIAFFSAMLILGNSFLVMLLDFTKDQVLRPVKIIVFSNGLLFVIQLAYFVPYLGYLNAVSSLSAGFITDRMGPWLLGQSLLLLGIMGTGYAAYTAKKLQNVPKNINVWFASGFVLAIIGITIGRYLFYAGGMPMW</sequence>
<evidence type="ECO:0000313" key="2">
    <source>
        <dbReference type="EMBL" id="XFO74590.1"/>
    </source>
</evidence>
<reference evidence="2" key="1">
    <citation type="submission" date="2024-05" db="EMBL/GenBank/DDBJ databases">
        <title>Isolation and characterization of Sporomusa carbonis sp. nov., a carboxydotrophic hydrogenogen in the genus of Sporomusa isolated from a charcoal burning pile.</title>
        <authorList>
            <person name="Boeer T."/>
            <person name="Rosenbaum F."/>
            <person name="Eysell L."/>
            <person name="Mueller V."/>
            <person name="Daniel R."/>
            <person name="Poehlein A."/>
        </authorList>
    </citation>
    <scope>NUCLEOTIDE SEQUENCE [LARGE SCALE GENOMIC DNA]</scope>
    <source>
        <strain evidence="2">DSM 3132</strain>
    </source>
</reference>
<keyword evidence="3" id="KW-1185">Reference proteome</keyword>
<proteinExistence type="predicted"/>
<feature type="transmembrane region" description="Helical" evidence="1">
    <location>
        <begin position="108"/>
        <end position="128"/>
    </location>
</feature>
<organism evidence="2 3">
    <name type="scientific">Sporomusa acidovorans (strain ATCC 49682 / DSM 3132 / Mol)</name>
    <dbReference type="NCBI Taxonomy" id="1123286"/>
    <lineage>
        <taxon>Bacteria</taxon>
        <taxon>Bacillati</taxon>
        <taxon>Bacillota</taxon>
        <taxon>Negativicutes</taxon>
        <taxon>Selenomonadales</taxon>
        <taxon>Sporomusaceae</taxon>
        <taxon>Sporomusa</taxon>
    </lineage>
</organism>
<dbReference type="PANTHER" id="PTHR38095">
    <property type="entry name" value="ANAEROBIC DIMETHYL SULFOXIDE REDUCTASE CHAIN YNFH"/>
    <property type="match status" value="1"/>
</dbReference>
<dbReference type="RefSeq" id="WP_093793309.1">
    <property type="nucleotide sequence ID" value="NZ_CP155571.1"/>
</dbReference>
<name>A0ABZ3J950_SPOA4</name>
<accession>A0ABZ3J950</accession>
<dbReference type="Proteomes" id="UP000216052">
    <property type="component" value="Chromosome"/>
</dbReference>
<gene>
    <name evidence="2" type="ORF">SPACI_047000</name>
</gene>
<keyword evidence="1" id="KW-0812">Transmembrane</keyword>
<dbReference type="PANTHER" id="PTHR38095:SF2">
    <property type="entry name" value="ANAEROBIC DIMETHYL SULFOXIDE REDUCTASE CHAIN C"/>
    <property type="match status" value="1"/>
</dbReference>
<feature type="transmembrane region" description="Helical" evidence="1">
    <location>
        <begin position="244"/>
        <end position="266"/>
    </location>
</feature>
<evidence type="ECO:0000256" key="1">
    <source>
        <dbReference type="SAM" id="Phobius"/>
    </source>
</evidence>
<feature type="transmembrane region" description="Helical" evidence="1">
    <location>
        <begin position="6"/>
        <end position="26"/>
    </location>
</feature>
<dbReference type="InterPro" id="IPR007059">
    <property type="entry name" value="DmsC"/>
</dbReference>
<evidence type="ECO:0000313" key="3">
    <source>
        <dbReference type="Proteomes" id="UP000216052"/>
    </source>
</evidence>
<feature type="transmembrane region" description="Helical" evidence="1">
    <location>
        <begin position="38"/>
        <end position="58"/>
    </location>
</feature>